<evidence type="ECO:0000256" key="6">
    <source>
        <dbReference type="SAM" id="SignalP"/>
    </source>
</evidence>
<keyword evidence="5" id="KW-0325">Glycoprotein</keyword>
<feature type="signal peptide" evidence="6">
    <location>
        <begin position="1"/>
        <end position="21"/>
    </location>
</feature>
<feature type="chain" id="PRO_5041203399" evidence="6">
    <location>
        <begin position="22"/>
        <end position="502"/>
    </location>
</feature>
<accession>A0AA49GKK3</accession>
<keyword evidence="3 6" id="KW-0732">Signal</keyword>
<proteinExistence type="predicted"/>
<dbReference type="EMBL" id="CP120682">
    <property type="protein sequence ID" value="WKN35088.1"/>
    <property type="molecule type" value="Genomic_DNA"/>
</dbReference>
<evidence type="ECO:0000256" key="4">
    <source>
        <dbReference type="ARBA" id="ARBA00022801"/>
    </source>
</evidence>
<evidence type="ECO:0000256" key="5">
    <source>
        <dbReference type="ARBA" id="ARBA00023180"/>
    </source>
</evidence>
<evidence type="ECO:0000256" key="1">
    <source>
        <dbReference type="ARBA" id="ARBA00022645"/>
    </source>
</evidence>
<evidence type="ECO:0000256" key="2">
    <source>
        <dbReference type="ARBA" id="ARBA00022670"/>
    </source>
</evidence>
<gene>
    <name evidence="7" type="ORF">K4G66_22180</name>
</gene>
<name>A0AA49GKK3_9BACT</name>
<reference evidence="7" key="1">
    <citation type="journal article" date="2023" name="Comput. Struct. Biotechnol. J.">
        <title>Discovery of a novel marine Bacteroidetes with a rich repertoire of carbohydrate-active enzymes.</title>
        <authorList>
            <person name="Chen B."/>
            <person name="Liu G."/>
            <person name="Chen Q."/>
            <person name="Wang H."/>
            <person name="Liu L."/>
            <person name="Tang K."/>
        </authorList>
    </citation>
    <scope>NUCLEOTIDE SEQUENCE</scope>
    <source>
        <strain evidence="7">TK19036</strain>
    </source>
</reference>
<dbReference type="GO" id="GO:0004185">
    <property type="term" value="F:serine-type carboxypeptidase activity"/>
    <property type="evidence" value="ECO:0007669"/>
    <property type="project" value="InterPro"/>
</dbReference>
<evidence type="ECO:0000256" key="3">
    <source>
        <dbReference type="ARBA" id="ARBA00022729"/>
    </source>
</evidence>
<dbReference type="Gene3D" id="3.40.50.1820">
    <property type="entry name" value="alpha/beta hydrolase"/>
    <property type="match status" value="1"/>
</dbReference>
<protein>
    <submittedName>
        <fullName evidence="7">Peptidase S10</fullName>
    </submittedName>
</protein>
<dbReference type="AlphaFoldDB" id="A0AA49GKK3"/>
<dbReference type="PANTHER" id="PTHR11802">
    <property type="entry name" value="SERINE PROTEASE FAMILY S10 SERINE CARBOXYPEPTIDASE"/>
    <property type="match status" value="1"/>
</dbReference>
<keyword evidence="1" id="KW-0121">Carboxypeptidase</keyword>
<keyword evidence="2" id="KW-0645">Protease</keyword>
<dbReference type="GO" id="GO:0006508">
    <property type="term" value="P:proteolysis"/>
    <property type="evidence" value="ECO:0007669"/>
    <property type="project" value="UniProtKB-KW"/>
</dbReference>
<dbReference type="InterPro" id="IPR001563">
    <property type="entry name" value="Peptidase_S10"/>
</dbReference>
<reference evidence="7" key="2">
    <citation type="journal article" date="2024" name="Antonie Van Leeuwenhoek">
        <title>Roseihalotalea indica gen. nov., sp. nov., a halophilic Bacteroidetes from mesopelagic Southwest Indian Ocean with higher carbohydrate metabolic potential.</title>
        <authorList>
            <person name="Chen B."/>
            <person name="Zhang M."/>
            <person name="Lin D."/>
            <person name="Ye J."/>
            <person name="Tang K."/>
        </authorList>
    </citation>
    <scope>NUCLEOTIDE SEQUENCE</scope>
    <source>
        <strain evidence="7">TK19036</strain>
    </source>
</reference>
<dbReference type="InterPro" id="IPR029058">
    <property type="entry name" value="AB_hydrolase_fold"/>
</dbReference>
<dbReference type="SUPFAM" id="SSF53474">
    <property type="entry name" value="alpha/beta-Hydrolases"/>
    <property type="match status" value="1"/>
</dbReference>
<dbReference type="PANTHER" id="PTHR11802:SF3">
    <property type="entry name" value="RETINOID-INDUCIBLE SERINE CARBOXYPEPTIDASE"/>
    <property type="match status" value="1"/>
</dbReference>
<keyword evidence="4" id="KW-0378">Hydrolase</keyword>
<evidence type="ECO:0000313" key="7">
    <source>
        <dbReference type="EMBL" id="WKN35088.1"/>
    </source>
</evidence>
<organism evidence="7">
    <name type="scientific">Roseihalotalea indica</name>
    <dbReference type="NCBI Taxonomy" id="2867963"/>
    <lineage>
        <taxon>Bacteria</taxon>
        <taxon>Pseudomonadati</taxon>
        <taxon>Bacteroidota</taxon>
        <taxon>Cytophagia</taxon>
        <taxon>Cytophagales</taxon>
        <taxon>Catalimonadaceae</taxon>
        <taxon>Roseihalotalea</taxon>
    </lineage>
</organism>
<sequence>MIRCFYLYFLLFSLCFTVCRGQSSDSASLQEDPPLSVTQHSVRVNGETINYSATIGYLVLREENGTPRAKMFFVAYTKNDVSDPSERPITYTFNGGPGSSSVWLHMGALGPRRILMTDQGESLPPPYELVDNEYTWLDKTDLLFIDPVETGFSRPAEGVDKKEFTGFEEDISSVGDFIRLYTTRFNRWGSPKFIAGESYGTTRAAGLSGYLQDRHGMYVNGIMLISSILNFQTARFTKGNDLPYILFLPTYAAISWYHEKLPNRPAELEPFLREVEEFALGEYTSALMLGDELPEAPKTQIIDKLHEYTGLSKEFLEQAHYRIHIARFTKELRRDEGITVGRLDGRMTGVDYDDAGEFYEFDPSYNATIYGPYTTAINGYLRSELDYENDLPYEILTGRVHPWNYSNVQNEFLNVAETLRGAMAQNPFLRVHVFNGYYDLATPYFATDYTFNHMFLDETLADNISMSYYQAGHMMYIHQPSLVEMKKTLDQFIDESLAQPSE</sequence>
<dbReference type="Pfam" id="PF00450">
    <property type="entry name" value="Peptidase_S10"/>
    <property type="match status" value="1"/>
</dbReference>